<dbReference type="Gene3D" id="3.90.550.20">
    <property type="match status" value="1"/>
</dbReference>
<sequence length="625" mass="70105">MSFGDDALLPDGNPYTRLLVASLHGRALSETFTWRRALFGTYDVFHLHWPEHLVTHKGRVSHLRAVLLVLLTMRLQLSKTPVIRTVHNLTPHATLDPLALATVRLLERRAKRDIHMTAATRSKSASTVPSELIPHGHYRAEIDPSINPTPATPTELLYFGPIHDYKGVDELVRIFRTSPIEGNLRIQGRVMSDRLDLHEIAGDDARISLHLEHLGSAELQTLVMKSTAVVLPYRKLDNSGAALYALSLNKPILVPETSATLLLQREFGPEWVVTWQGALTPGKLTAAWKLVNRSIRSASVNMSTRDWETIGRRTAEIYTDAARSKDLRRRPIAFTFTSLSIRALSAFSRGARRASLPKRVQRVLNNARHALTLCYLRRFFGSTVQRAPAAPAKRESPTRIWSFWRQGWRLAPQVARLGSASLSNHANAPVVQIDRRTLPSIVKVDARVERWMREGRLSEAHYSDLIRVSLLRQHGGIWIDPTVVAASPIDFTEVDGLISLVRPASPVAENISNQRWSTFLLGSRGNHWIWAELERRLLAYWAHHRTAIHYHLLDYLISMLVDDHDLTFSAPASSTSLYDLDIAMRAANDANVVRSALQKSSISKLSLRGNYSAIALTTLSSEVGI</sequence>
<dbReference type="SUPFAM" id="SSF53448">
    <property type="entry name" value="Nucleotide-diphospho-sugar transferases"/>
    <property type="match status" value="1"/>
</dbReference>
<dbReference type="InterPro" id="IPR029044">
    <property type="entry name" value="Nucleotide-diphossugar_trans"/>
</dbReference>
<reference evidence="1 2" key="1">
    <citation type="submission" date="2023-02" db="EMBL/GenBank/DDBJ databases">
        <title>Study of novel species of the Microbacterium genus.</title>
        <authorList>
            <person name="Arroyo-Herrera I."/>
            <person name="Roman-Ponce B."/>
            <person name="Vasquez-Murrieta M.S."/>
        </authorList>
    </citation>
    <scope>NUCLEOTIDE SEQUENCE [LARGE SCALE GENOMIC DNA]</scope>
    <source>
        <strain evidence="1 2">NE1TT3</strain>
    </source>
</reference>
<keyword evidence="2" id="KW-1185">Reference proteome</keyword>
<dbReference type="InterPro" id="IPR008441">
    <property type="entry name" value="AfumC-like_glycosyl_Trfase"/>
</dbReference>
<dbReference type="Gene3D" id="3.40.50.2000">
    <property type="entry name" value="Glycogen Phosphorylase B"/>
    <property type="match status" value="2"/>
</dbReference>
<gene>
    <name evidence="1" type="ORF">PUW80_14210</name>
</gene>
<evidence type="ECO:0000313" key="1">
    <source>
        <dbReference type="EMBL" id="MDD7963506.1"/>
    </source>
</evidence>
<evidence type="ECO:0000313" key="2">
    <source>
        <dbReference type="Proteomes" id="UP001218170"/>
    </source>
</evidence>
<proteinExistence type="predicted"/>
<comment type="caution">
    <text evidence="1">The sequence shown here is derived from an EMBL/GenBank/DDBJ whole genome shotgun (WGS) entry which is preliminary data.</text>
</comment>
<dbReference type="Pfam" id="PF05704">
    <property type="entry name" value="Caps_synth"/>
    <property type="match status" value="1"/>
</dbReference>
<organism evidence="1 2">
    <name type="scientific">Microbacterium thalli</name>
    <dbReference type="NCBI Taxonomy" id="3027921"/>
    <lineage>
        <taxon>Bacteria</taxon>
        <taxon>Bacillati</taxon>
        <taxon>Actinomycetota</taxon>
        <taxon>Actinomycetes</taxon>
        <taxon>Micrococcales</taxon>
        <taxon>Microbacteriaceae</taxon>
        <taxon>Microbacterium</taxon>
    </lineage>
</organism>
<dbReference type="RefSeq" id="WP_274265037.1">
    <property type="nucleotide sequence ID" value="NZ_JAQZCI010000005.1"/>
</dbReference>
<name>A0ABT5SKY9_9MICO</name>
<dbReference type="Proteomes" id="UP001218170">
    <property type="component" value="Unassembled WGS sequence"/>
</dbReference>
<accession>A0ABT5SKY9</accession>
<dbReference type="SUPFAM" id="SSF53756">
    <property type="entry name" value="UDP-Glycosyltransferase/glycogen phosphorylase"/>
    <property type="match status" value="1"/>
</dbReference>
<dbReference type="EMBL" id="JAQZCI010000005">
    <property type="protein sequence ID" value="MDD7963506.1"/>
    <property type="molecule type" value="Genomic_DNA"/>
</dbReference>
<protein>
    <submittedName>
        <fullName evidence="1">Capsular polysaccharide synthesis protein</fullName>
    </submittedName>
</protein>